<proteinExistence type="inferred from homology"/>
<keyword evidence="7 9" id="KW-0472">Membrane</keyword>
<evidence type="ECO:0000256" key="5">
    <source>
        <dbReference type="ARBA" id="ARBA00022989"/>
    </source>
</evidence>
<dbReference type="Pfam" id="PF00528">
    <property type="entry name" value="BPD_transp_1"/>
    <property type="match status" value="1"/>
</dbReference>
<dbReference type="PROSITE" id="PS50928">
    <property type="entry name" value="ABC_TM1"/>
    <property type="match status" value="1"/>
</dbReference>
<dbReference type="InterPro" id="IPR000515">
    <property type="entry name" value="MetI-like"/>
</dbReference>
<dbReference type="InterPro" id="IPR035906">
    <property type="entry name" value="MetI-like_sf"/>
</dbReference>
<dbReference type="InterPro" id="IPR011865">
    <property type="entry name" value="CysT_permease"/>
</dbReference>
<dbReference type="InterPro" id="IPR005667">
    <property type="entry name" value="Sulph_transpt2"/>
</dbReference>
<gene>
    <name evidence="11" type="ORF">DES39_1068</name>
</gene>
<comment type="caution">
    <text evidence="9">Lacks conserved residue(s) required for the propagation of feature annotation.</text>
</comment>
<feature type="domain" description="ABC transmembrane type-1" evidence="10">
    <location>
        <begin position="62"/>
        <end position="262"/>
    </location>
</feature>
<dbReference type="OrthoDB" id="9804629at2"/>
<name>A0A495RJV2_9GAMM</name>
<dbReference type="PANTHER" id="PTHR30406">
    <property type="entry name" value="SULFATE TRANSPORT SYSTEM PERMEASE PROTEIN"/>
    <property type="match status" value="1"/>
</dbReference>
<dbReference type="CDD" id="cd06261">
    <property type="entry name" value="TM_PBP2"/>
    <property type="match status" value="1"/>
</dbReference>
<dbReference type="PANTHER" id="PTHR30406:SF8">
    <property type="entry name" value="SULFATE TRANSPORT SYSTEM PERMEASE PROTEIN CYST"/>
    <property type="match status" value="1"/>
</dbReference>
<evidence type="ECO:0000313" key="12">
    <source>
        <dbReference type="Proteomes" id="UP000278542"/>
    </source>
</evidence>
<keyword evidence="3 9" id="KW-0813">Transport</keyword>
<evidence type="ECO:0000256" key="9">
    <source>
        <dbReference type="RuleBase" id="RU366001"/>
    </source>
</evidence>
<comment type="similarity">
    <text evidence="9">Belongs to the binding-protein-dependent transport system permease family. CysTW subfamily.</text>
</comment>
<evidence type="ECO:0000259" key="10">
    <source>
        <dbReference type="PROSITE" id="PS50928"/>
    </source>
</evidence>
<dbReference type="EMBL" id="RBWY01000001">
    <property type="protein sequence ID" value="RKS87822.1"/>
    <property type="molecule type" value="Genomic_DNA"/>
</dbReference>
<dbReference type="RefSeq" id="WP_121144691.1">
    <property type="nucleotide sequence ID" value="NZ_RBWY01000001.1"/>
</dbReference>
<evidence type="ECO:0000313" key="11">
    <source>
        <dbReference type="EMBL" id="RKS87822.1"/>
    </source>
</evidence>
<protein>
    <recommendedName>
        <fullName evidence="9">Sulfate transport system permease protein CysT</fullName>
    </recommendedName>
</protein>
<feature type="transmembrane region" description="Helical" evidence="9">
    <location>
        <begin position="134"/>
        <end position="155"/>
    </location>
</feature>
<comment type="function">
    <text evidence="8">Part of the ABC transporter complex CysAWTP (TC 3.A.1.6.1) involved in sulfate/thiosulfate import. Probably responsible for the translocation of the substrate across the membrane.</text>
</comment>
<organism evidence="11 12">
    <name type="scientific">Orbus hercynius</name>
    <dbReference type="NCBI Taxonomy" id="593135"/>
    <lineage>
        <taxon>Bacteria</taxon>
        <taxon>Pseudomonadati</taxon>
        <taxon>Pseudomonadota</taxon>
        <taxon>Gammaproteobacteria</taxon>
        <taxon>Orbales</taxon>
        <taxon>Orbaceae</taxon>
        <taxon>Orbus</taxon>
    </lineage>
</organism>
<sequence length="278" mass="30345">MFICSKKSGSTIPGFGLTLGYTLTFLSVIVLIPLCCLLLYSTKLSLAEWEKLITSRQFLAALSLSLMTALISAILNSFIGLLLAWVLVRYRFPGRKLIDTCIDMPFALPTAVAGIALTAIYAKNGPIGQLFSIKIAYTPIGITLALLFVTLPFVVRTLQPVIKDLPKEVEEAAKILGATPVQTFISVILPAIFPAWITGFTMAFSRAIGEYGSVVFIAGNIPFKTEILPLLIVAKLDQYAYAAAAAIGVCMLLIAFLLLFLMNMIQRWFNRAVVKQVK</sequence>
<dbReference type="AlphaFoldDB" id="A0A495RJV2"/>
<comment type="subcellular location">
    <subcellularLocation>
        <location evidence="1">Cell membrane</location>
        <topology evidence="1">Multi-pass membrane protein</topology>
    </subcellularLocation>
</comment>
<evidence type="ECO:0000256" key="6">
    <source>
        <dbReference type="ARBA" id="ARBA00023032"/>
    </source>
</evidence>
<evidence type="ECO:0000256" key="1">
    <source>
        <dbReference type="ARBA" id="ARBA00004651"/>
    </source>
</evidence>
<feature type="transmembrane region" description="Helical" evidence="9">
    <location>
        <begin position="239"/>
        <end position="261"/>
    </location>
</feature>
<evidence type="ECO:0000256" key="8">
    <source>
        <dbReference type="ARBA" id="ARBA00025323"/>
    </source>
</evidence>
<dbReference type="GO" id="GO:0015419">
    <property type="term" value="F:ABC-type sulfate transporter activity"/>
    <property type="evidence" value="ECO:0007669"/>
    <property type="project" value="UniProtKB-UniRule"/>
</dbReference>
<dbReference type="Proteomes" id="UP000278542">
    <property type="component" value="Unassembled WGS sequence"/>
</dbReference>
<evidence type="ECO:0000256" key="4">
    <source>
        <dbReference type="ARBA" id="ARBA00022692"/>
    </source>
</evidence>
<dbReference type="GO" id="GO:0005886">
    <property type="term" value="C:plasma membrane"/>
    <property type="evidence" value="ECO:0007669"/>
    <property type="project" value="UniProtKB-SubCell"/>
</dbReference>
<dbReference type="NCBIfam" id="TIGR00969">
    <property type="entry name" value="3a0106s02"/>
    <property type="match status" value="1"/>
</dbReference>
<keyword evidence="4 9" id="KW-0812">Transmembrane</keyword>
<accession>A0A495RJV2</accession>
<dbReference type="SUPFAM" id="SSF161098">
    <property type="entry name" value="MetI-like"/>
    <property type="match status" value="1"/>
</dbReference>
<keyword evidence="5 9" id="KW-1133">Transmembrane helix</keyword>
<feature type="transmembrane region" description="Helical" evidence="9">
    <location>
        <begin position="100"/>
        <end position="122"/>
    </location>
</feature>
<dbReference type="NCBIfam" id="TIGR02139">
    <property type="entry name" value="permease_CysT"/>
    <property type="match status" value="1"/>
</dbReference>
<comment type="caution">
    <text evidence="11">The sequence shown here is derived from an EMBL/GenBank/DDBJ whole genome shotgun (WGS) entry which is preliminary data.</text>
</comment>
<feature type="transmembrane region" description="Helical" evidence="9">
    <location>
        <begin position="12"/>
        <end position="40"/>
    </location>
</feature>
<dbReference type="Gene3D" id="1.10.3720.10">
    <property type="entry name" value="MetI-like"/>
    <property type="match status" value="1"/>
</dbReference>
<feature type="transmembrane region" description="Helical" evidence="9">
    <location>
        <begin position="175"/>
        <end position="197"/>
    </location>
</feature>
<keyword evidence="6 9" id="KW-0764">Sulfate transport</keyword>
<evidence type="ECO:0000256" key="3">
    <source>
        <dbReference type="ARBA" id="ARBA00022448"/>
    </source>
</evidence>
<evidence type="ECO:0000256" key="7">
    <source>
        <dbReference type="ARBA" id="ARBA00023136"/>
    </source>
</evidence>
<evidence type="ECO:0000256" key="2">
    <source>
        <dbReference type="ARBA" id="ARBA00011779"/>
    </source>
</evidence>
<feature type="transmembrane region" description="Helical" evidence="9">
    <location>
        <begin position="60"/>
        <end position="88"/>
    </location>
</feature>
<comment type="subunit">
    <text evidence="2">The complex is composed of two ATP-binding proteins (CysA), two transmembrane proteins (CysT and CysW) and a solute-binding protein (CysP).</text>
</comment>
<keyword evidence="12" id="KW-1185">Reference proteome</keyword>
<comment type="function">
    <text evidence="9">Part of the ABC transporter complex (TC 3.A.1.6.1) involved in sulfate/thiosulfate import.</text>
</comment>
<reference evidence="11 12" key="1">
    <citation type="submission" date="2018-10" db="EMBL/GenBank/DDBJ databases">
        <title>Genomic Encyclopedia of Type Strains, Phase IV (KMG-IV): sequencing the most valuable type-strain genomes for metagenomic binning, comparative biology and taxonomic classification.</title>
        <authorList>
            <person name="Goeker M."/>
        </authorList>
    </citation>
    <scope>NUCLEOTIDE SEQUENCE [LARGE SCALE GENOMIC DNA]</scope>
    <source>
        <strain evidence="11 12">DSM 22228</strain>
    </source>
</reference>
<dbReference type="FunFam" id="1.10.3720.10:FF:000004">
    <property type="entry name" value="Sulfate transport system permease protein CysT"/>
    <property type="match status" value="1"/>
</dbReference>